<dbReference type="GO" id="GO:0046872">
    <property type="term" value="F:metal ion binding"/>
    <property type="evidence" value="ECO:0007669"/>
    <property type="project" value="InterPro"/>
</dbReference>
<dbReference type="Proteomes" id="UP000253426">
    <property type="component" value="Unassembled WGS sequence"/>
</dbReference>
<sequence>MFFRLVVTALSALSLAASLHAADTEKASYTATVSGVTCSACKAHVEVALKKLPGVDGVTFEKGDKEETVKANFKSSSSTLAKDDVVTALGKDAETYTVVALDKSK</sequence>
<keyword evidence="1" id="KW-0732">Signal</keyword>
<feature type="chain" id="PRO_5016702877" evidence="1">
    <location>
        <begin position="22"/>
        <end position="105"/>
    </location>
</feature>
<protein>
    <submittedName>
        <fullName evidence="3">Heavy-metal-associated domain-containing protein</fullName>
    </submittedName>
</protein>
<dbReference type="AlphaFoldDB" id="A0A366HLR1"/>
<dbReference type="SUPFAM" id="SSF55008">
    <property type="entry name" value="HMA, heavy metal-associated domain"/>
    <property type="match status" value="1"/>
</dbReference>
<feature type="domain" description="HMA" evidence="2">
    <location>
        <begin position="27"/>
        <end position="94"/>
    </location>
</feature>
<gene>
    <name evidence="3" type="ORF">DES53_105262</name>
</gene>
<dbReference type="CDD" id="cd00371">
    <property type="entry name" value="HMA"/>
    <property type="match status" value="1"/>
</dbReference>
<evidence type="ECO:0000313" key="4">
    <source>
        <dbReference type="Proteomes" id="UP000253426"/>
    </source>
</evidence>
<dbReference type="OrthoDB" id="9813965at2"/>
<dbReference type="EMBL" id="QNRR01000005">
    <property type="protein sequence ID" value="RBP43863.1"/>
    <property type="molecule type" value="Genomic_DNA"/>
</dbReference>
<evidence type="ECO:0000313" key="3">
    <source>
        <dbReference type="EMBL" id="RBP43863.1"/>
    </source>
</evidence>
<evidence type="ECO:0000259" key="2">
    <source>
        <dbReference type="PROSITE" id="PS50846"/>
    </source>
</evidence>
<accession>A0A366HLR1</accession>
<dbReference type="InterPro" id="IPR036163">
    <property type="entry name" value="HMA_dom_sf"/>
</dbReference>
<feature type="signal peptide" evidence="1">
    <location>
        <begin position="1"/>
        <end position="21"/>
    </location>
</feature>
<comment type="caution">
    <text evidence="3">The sequence shown here is derived from an EMBL/GenBank/DDBJ whole genome shotgun (WGS) entry which is preliminary data.</text>
</comment>
<dbReference type="Pfam" id="PF00403">
    <property type="entry name" value="HMA"/>
    <property type="match status" value="1"/>
</dbReference>
<dbReference type="RefSeq" id="WP_113959325.1">
    <property type="nucleotide sequence ID" value="NZ_QNRR01000005.1"/>
</dbReference>
<dbReference type="Gene3D" id="3.30.70.100">
    <property type="match status" value="1"/>
</dbReference>
<organism evidence="3 4">
    <name type="scientific">Roseimicrobium gellanilyticum</name>
    <dbReference type="NCBI Taxonomy" id="748857"/>
    <lineage>
        <taxon>Bacteria</taxon>
        <taxon>Pseudomonadati</taxon>
        <taxon>Verrucomicrobiota</taxon>
        <taxon>Verrucomicrobiia</taxon>
        <taxon>Verrucomicrobiales</taxon>
        <taxon>Verrucomicrobiaceae</taxon>
        <taxon>Roseimicrobium</taxon>
    </lineage>
</organism>
<dbReference type="InterPro" id="IPR006121">
    <property type="entry name" value="HMA_dom"/>
</dbReference>
<evidence type="ECO:0000256" key="1">
    <source>
        <dbReference type="SAM" id="SignalP"/>
    </source>
</evidence>
<dbReference type="PROSITE" id="PS50846">
    <property type="entry name" value="HMA_2"/>
    <property type="match status" value="1"/>
</dbReference>
<name>A0A366HLR1_9BACT</name>
<reference evidence="3 4" key="1">
    <citation type="submission" date="2018-06" db="EMBL/GenBank/DDBJ databases">
        <title>Genomic Encyclopedia of Type Strains, Phase IV (KMG-IV): sequencing the most valuable type-strain genomes for metagenomic binning, comparative biology and taxonomic classification.</title>
        <authorList>
            <person name="Goeker M."/>
        </authorList>
    </citation>
    <scope>NUCLEOTIDE SEQUENCE [LARGE SCALE GENOMIC DNA]</scope>
    <source>
        <strain evidence="3 4">DSM 25532</strain>
    </source>
</reference>
<proteinExistence type="predicted"/>
<keyword evidence="4" id="KW-1185">Reference proteome</keyword>